<evidence type="ECO:0000259" key="3">
    <source>
        <dbReference type="PROSITE" id="PS50837"/>
    </source>
</evidence>
<feature type="transmembrane region" description="Helical" evidence="1">
    <location>
        <begin position="481"/>
        <end position="501"/>
    </location>
</feature>
<reference evidence="4" key="1">
    <citation type="submission" date="2021-10" db="EMBL/GenBank/DDBJ databases">
        <title>Tropical sea cucumber genome reveals ecological adaptation and Cuvierian tubules defense mechanism.</title>
        <authorList>
            <person name="Chen T."/>
        </authorList>
    </citation>
    <scope>NUCLEOTIDE SEQUENCE</scope>
    <source>
        <strain evidence="4">Nanhai2018</strain>
        <tissue evidence="4">Muscle</tissue>
    </source>
</reference>
<keyword evidence="1" id="KW-1133">Transmembrane helix</keyword>
<gene>
    <name evidence="4" type="ORF">HOLleu_21039</name>
</gene>
<dbReference type="AlphaFoldDB" id="A0A9Q1H672"/>
<dbReference type="Proteomes" id="UP001152320">
    <property type="component" value="Chromosome 10"/>
</dbReference>
<feature type="signal peptide" evidence="2">
    <location>
        <begin position="1"/>
        <end position="25"/>
    </location>
</feature>
<dbReference type="InterPro" id="IPR036179">
    <property type="entry name" value="Ig-like_dom_sf"/>
</dbReference>
<accession>A0A9Q1H672</accession>
<dbReference type="InterPro" id="IPR007111">
    <property type="entry name" value="NACHT_NTPase"/>
</dbReference>
<evidence type="ECO:0000313" key="5">
    <source>
        <dbReference type="Proteomes" id="UP001152320"/>
    </source>
</evidence>
<dbReference type="InterPro" id="IPR013783">
    <property type="entry name" value="Ig-like_fold"/>
</dbReference>
<keyword evidence="1" id="KW-0472">Membrane</keyword>
<evidence type="ECO:0000256" key="2">
    <source>
        <dbReference type="SAM" id="SignalP"/>
    </source>
</evidence>
<feature type="chain" id="PRO_5040259470" evidence="2">
    <location>
        <begin position="26"/>
        <end position="1188"/>
    </location>
</feature>
<organism evidence="4 5">
    <name type="scientific">Holothuria leucospilota</name>
    <name type="common">Black long sea cucumber</name>
    <name type="synonym">Mertensiothuria leucospilota</name>
    <dbReference type="NCBI Taxonomy" id="206669"/>
    <lineage>
        <taxon>Eukaryota</taxon>
        <taxon>Metazoa</taxon>
        <taxon>Echinodermata</taxon>
        <taxon>Eleutherozoa</taxon>
        <taxon>Echinozoa</taxon>
        <taxon>Holothuroidea</taxon>
        <taxon>Aspidochirotacea</taxon>
        <taxon>Aspidochirotida</taxon>
        <taxon>Holothuriidae</taxon>
        <taxon>Holothuria</taxon>
    </lineage>
</organism>
<keyword evidence="5" id="KW-1185">Reference proteome</keyword>
<dbReference type="PANTHER" id="PTHR46312">
    <property type="entry name" value="NACHT DOMAIN-CONTAINING PROTEIN"/>
    <property type="match status" value="1"/>
</dbReference>
<proteinExistence type="predicted"/>
<evidence type="ECO:0000256" key="1">
    <source>
        <dbReference type="SAM" id="Phobius"/>
    </source>
</evidence>
<dbReference type="Pfam" id="PF05729">
    <property type="entry name" value="NACHT"/>
    <property type="match status" value="1"/>
</dbReference>
<dbReference type="OrthoDB" id="427518at2759"/>
<evidence type="ECO:0000313" key="4">
    <source>
        <dbReference type="EMBL" id="KAJ8034273.1"/>
    </source>
</evidence>
<feature type="domain" description="NACHT" evidence="3">
    <location>
        <begin position="606"/>
        <end position="726"/>
    </location>
</feature>
<dbReference type="Gene3D" id="2.60.40.10">
    <property type="entry name" value="Immunoglobulins"/>
    <property type="match status" value="1"/>
</dbReference>
<dbReference type="SUPFAM" id="SSF52540">
    <property type="entry name" value="P-loop containing nucleoside triphosphate hydrolases"/>
    <property type="match status" value="1"/>
</dbReference>
<dbReference type="Gene3D" id="3.40.50.300">
    <property type="entry name" value="P-loop containing nucleotide triphosphate hydrolases"/>
    <property type="match status" value="1"/>
</dbReference>
<dbReference type="EMBL" id="JAIZAY010000010">
    <property type="protein sequence ID" value="KAJ8034273.1"/>
    <property type="molecule type" value="Genomic_DNA"/>
</dbReference>
<keyword evidence="2" id="KW-0732">Signal</keyword>
<name>A0A9Q1H672_HOLLE</name>
<dbReference type="PROSITE" id="PS50837">
    <property type="entry name" value="NACHT"/>
    <property type="match status" value="1"/>
</dbReference>
<comment type="caution">
    <text evidence="4">The sequence shown here is derived from an EMBL/GenBank/DDBJ whole genome shotgun (WGS) entry which is preliminary data.</text>
</comment>
<dbReference type="SUPFAM" id="SSF48726">
    <property type="entry name" value="Immunoglobulin"/>
    <property type="match status" value="1"/>
</dbReference>
<keyword evidence="1" id="KW-0812">Transmembrane</keyword>
<sequence>MDRIDVGCFTVFLLVCCLLSFGNEGCESPQYLEINQRGTIQCTFHDDAFGIYWYNSTDTVQEKPVLNFQGSIKSGIGFASGEYDIHPNGSLIINNVTVRHDNNFTVVKLNLQEEIPTQYTIHVYTIIYPHQDFPLIENCRIENKACFLHVNETTELSCAVRGVRPAVSLGWAVRRMLADEEMPSKMTIENDTIRFTSHTTSNTTFSGTSFLNLFVCKSISVPSLLKFSTSYIVAENGRTNFSSLKSVTTYSKRDSQMELFCGENDTSFLAWFKLPRTGVEYEANLLAIYVKEGTQEVYSQEFNFGNKSSLIVGQVEIAHEGRYGCFYGNGITDGKLVHDVSVYVDPIQRWPSISGCEGERHCVLDLGNEGMLTCYINGIRPEVQLLLRPLYHSSPVIITFYNQKTRVKSNGDTFDITVTTSFSATNPTKNRIAVECKAIGPNADLFNLSVTIDLWVSLERENTSDSNSHVDEPEDVQKKNILFLLLLLPILIIFGVGFVILKVHRSKEKVDKEMKGEEALHMLANNPDITDQTNIFIEQLKVKYQTLYDSVQPIPYLKEKLYCVNSVFIEGDFEAKNHQGKTETTEQWGSVNSYHDVFTEANSGSMRSILQGDAGHGKSTFTLQLTYEWCKEVKSPLENVEILILLRLRQLGRTSSIYGAIRQFLLPKDSTIKEDDIKTILQNTSSILIILDGYDEYPKQDEETDVNLIIKRDMFQQIPVIVTTRSRCLPKDYPPQTKHFRLNGFNETAREKYIYKIVVGDDFEAAKRIKQCLLENPVLSGLCQVPLFFAMFAHMTYERVEFETFNSVTSFFSYMISCFHSHMRNKINGKTELGLLQQFEDDHSKLNKFAFEALCAERKQDVWDKDDIILSIGQELYEYYLKIGILVEDDVLNMSKGTFIFQYKIEVRFFHKIFCEWYAAHLLSQHAAGKGIQYLRQTLKHLDPFEYHYVYRFACGLRPKAADSLLEYLECIIEGQEFTVLCNLERLGKVEKITENVKYLSSGVVALVNKNNRLQLRSTIQILEIASSNAIPIPCVSIDNCFQYVDCVTWNISLGSGQCLSNLSSMEELRLYEMGRELKDQEVNDIFRFASQCLSLKTLRFDSCLLPWSITTKKTSADLNSNGIEVLWNPMGKWYLWNSHSNFWEDRHEGVAINFKQYEREVERFRTEWSHTHWQESKSDQGKTVLSN</sequence>
<dbReference type="InterPro" id="IPR027417">
    <property type="entry name" value="P-loop_NTPase"/>
</dbReference>
<dbReference type="PANTHER" id="PTHR46312:SF2">
    <property type="entry name" value="NUCLEOTIDE-BINDING OLIGOMERIZATION DOMAIN-CONTAINING PROTEIN 2-LIKE"/>
    <property type="match status" value="1"/>
</dbReference>
<protein>
    <submittedName>
        <fullName evidence="4">NLR family CARD domain-containing protein 4</fullName>
    </submittedName>
</protein>